<dbReference type="EMBL" id="QFYQ01000001">
    <property type="protein sequence ID" value="RAK56154.1"/>
    <property type="molecule type" value="Genomic_DNA"/>
</dbReference>
<dbReference type="InterPro" id="IPR032710">
    <property type="entry name" value="NTF2-like_dom_sf"/>
</dbReference>
<protein>
    <submittedName>
        <fullName evidence="2">Ketosteroid isomerase</fullName>
    </submittedName>
</protein>
<keyword evidence="2" id="KW-0413">Isomerase</keyword>
<dbReference type="GO" id="GO:0016853">
    <property type="term" value="F:isomerase activity"/>
    <property type="evidence" value="ECO:0007669"/>
    <property type="project" value="UniProtKB-KW"/>
</dbReference>
<dbReference type="AlphaFoldDB" id="A0A328ARJ8"/>
<dbReference type="SUPFAM" id="SSF54427">
    <property type="entry name" value="NTF2-like"/>
    <property type="match status" value="1"/>
</dbReference>
<gene>
    <name evidence="2" type="ORF">DJ017_00505</name>
</gene>
<dbReference type="OrthoDB" id="7207122at2"/>
<dbReference type="Proteomes" id="UP000249254">
    <property type="component" value="Unassembled WGS sequence"/>
</dbReference>
<proteinExistence type="predicted"/>
<dbReference type="InterPro" id="IPR037401">
    <property type="entry name" value="SnoaL-like"/>
</dbReference>
<name>A0A328ARJ8_9CAUL</name>
<evidence type="ECO:0000313" key="3">
    <source>
        <dbReference type="Proteomes" id="UP000249254"/>
    </source>
</evidence>
<feature type="domain" description="SnoaL-like" evidence="1">
    <location>
        <begin position="6"/>
        <end position="105"/>
    </location>
</feature>
<dbReference type="Pfam" id="PF12680">
    <property type="entry name" value="SnoaL_2"/>
    <property type="match status" value="1"/>
</dbReference>
<comment type="caution">
    <text evidence="2">The sequence shown here is derived from an EMBL/GenBank/DDBJ whole genome shotgun (WGS) entry which is preliminary data.</text>
</comment>
<evidence type="ECO:0000313" key="2">
    <source>
        <dbReference type="EMBL" id="RAK56154.1"/>
    </source>
</evidence>
<sequence>MAALAKRFFDAVEAGDIETVAACYADEAAIWHNTDGLAQTKDQNLKVLKGFTRHIGEIRYRDRRLDVFPGGFVHQHRLTGRRPDGVEVELPATLVCRVKDGRITRLDEYFDSAHEARFRG</sequence>
<dbReference type="Gene3D" id="3.10.450.50">
    <property type="match status" value="1"/>
</dbReference>
<reference evidence="3" key="1">
    <citation type="submission" date="2018-05" db="EMBL/GenBank/DDBJ databases">
        <authorList>
            <person name="Li X."/>
        </authorList>
    </citation>
    <scope>NUCLEOTIDE SEQUENCE [LARGE SCALE GENOMIC DNA]</scope>
    <source>
        <strain evidence="3">LX32</strain>
    </source>
</reference>
<accession>A0A328ARJ8</accession>
<keyword evidence="3" id="KW-1185">Reference proteome</keyword>
<evidence type="ECO:0000259" key="1">
    <source>
        <dbReference type="Pfam" id="PF12680"/>
    </source>
</evidence>
<organism evidence="2 3">
    <name type="scientific">Phenylobacterium soli</name>
    <dbReference type="NCBI Taxonomy" id="2170551"/>
    <lineage>
        <taxon>Bacteria</taxon>
        <taxon>Pseudomonadati</taxon>
        <taxon>Pseudomonadota</taxon>
        <taxon>Alphaproteobacteria</taxon>
        <taxon>Caulobacterales</taxon>
        <taxon>Caulobacteraceae</taxon>
        <taxon>Phenylobacterium</taxon>
    </lineage>
</organism>